<dbReference type="EMBL" id="KF826617">
    <property type="protein sequence ID" value="AIS85274.1"/>
    <property type="molecule type" value="Genomic_DNA"/>
</dbReference>
<name>A0A097CRK3_9ACTN</name>
<sequence>MPAQRPAHAATSHGTAPRRAASPTPTRPDGTPRVAPGAYLLTRAASPQFSQPIVVRVIRELVERQPYDGWAWVDCYVLDRHGDATEKRQLFVRPDGMRPVQIRPVPYAERHRAKVGR</sequence>
<organism evidence="2">
    <name type="scientific">Verrucosispora sp. MS100047</name>
    <dbReference type="NCBI Taxonomy" id="1410949"/>
    <lineage>
        <taxon>Bacteria</taxon>
        <taxon>Bacillati</taxon>
        <taxon>Actinomycetota</taxon>
        <taxon>Actinomycetes</taxon>
        <taxon>Micromonosporales</taxon>
        <taxon>Micromonosporaceae</taxon>
        <taxon>Micromonospora</taxon>
    </lineage>
</organism>
<protein>
    <submittedName>
        <fullName evidence="2">Uncharacterized protein</fullName>
    </submittedName>
</protein>
<accession>A0A097CRK3</accession>
<evidence type="ECO:0000313" key="2">
    <source>
        <dbReference type="EMBL" id="AIS85274.1"/>
    </source>
</evidence>
<evidence type="ECO:0000256" key="1">
    <source>
        <dbReference type="SAM" id="MobiDB-lite"/>
    </source>
</evidence>
<gene>
    <name evidence="2" type="ORF">VASRM7_35</name>
</gene>
<feature type="compositionally biased region" description="Low complexity" evidence="1">
    <location>
        <begin position="15"/>
        <end position="28"/>
    </location>
</feature>
<reference evidence="2" key="1">
    <citation type="journal article" date="2016" name="Appl. Microbiol. Biotechnol.">
        <title>Anti-MRSA and anti-TB metabolites from marine-derived Verrucosispora sp. MS100047.</title>
        <authorList>
            <person name="Huang P."/>
            <person name="Xie F."/>
            <person name="Ren B."/>
            <person name="Wang Q."/>
            <person name="Wang J."/>
            <person name="Wang Q."/>
            <person name="Abdel-Mageed W.M."/>
            <person name="Liu M."/>
            <person name="Han J."/>
            <person name="Oyeleye A."/>
            <person name="Shen J."/>
            <person name="Song F."/>
            <person name="Dai H."/>
            <person name="Liu X."/>
            <person name="Zhang L."/>
        </authorList>
    </citation>
    <scope>NUCLEOTIDE SEQUENCE</scope>
    <source>
        <strain evidence="2">MS100047</strain>
    </source>
</reference>
<dbReference type="AlphaFoldDB" id="A0A097CRK3"/>
<feature type="region of interest" description="Disordered" evidence="1">
    <location>
        <begin position="1"/>
        <end position="35"/>
    </location>
</feature>
<proteinExistence type="predicted"/>